<gene>
    <name evidence="9" type="primary">LOC104594424</name>
</gene>
<dbReference type="EC" id="3.1.4.46" evidence="2"/>
<keyword evidence="6" id="KW-0325">Glycoprotein</keyword>
<dbReference type="STRING" id="4432.A0A1U7ZWW4"/>
<sequence>MPIFRLPFLLFVLHSVGLVVASRNSSSWLTLTGNAPLVIARGGFPGIFPDSSFASYQLALNTSLSNVILWCDVQLTKDGAGICFPNIKLENSSDISSVFRNSRIYLVNGQSTRGWFSVDYTLDDLKSVYLMQGIYYRTNKFDGNRYNILTVEDVAIKLKPPGLWLNIQYDAFYRQHKLSMRSYILSASRRFVINYISSPEVAFLSTIAERFKGSKTKLIFRFLGSDEIEPSTNQTYGSLLKNLKFIKKFASGILVPKNYIWPVNTALYLQHHTSIVSDAHREGLEVFASDFANDVVFSYNYSYNPLAEYLSFIDNGDFSVDGVLSDFPVTPSAAIDCFSHISNKSSGKAMPIVISHNGASGVYPGCTDLAYKQAVEDGADVIDCSVQMTKDGIPICLGSIDLLYGTTVAQSQFNSRSSNIPEIQETPGIFTFSLTWKEIQSLKPAIRNPFMDYNLFRNPAYKNAGSFLSLDDFLAFAKSKSLSGVLISIENAAYIVENLGLSVIDAVVDALKKSGHNNQTNQKIMIQSTNSSVLIKFKEKTNYQLVYKIDEVIRDADKASIMDIKQFAHSLVIRKSSIFPLNSAFLTGVTKIVSKLHSFNLTVYTSVFRNEFVSSAWDFYSDPVVEINSFVMGAGIDGVITDFPGTAIMYRKNRCLNRGDNIPSYMRPVQPGNLFQAISAEYLPLAEAPSPVLTDSDVAEPPLPHVIKKPSRSGPAASPMLSAWSPIAAPSSHL</sequence>
<dbReference type="PROSITE" id="PS51704">
    <property type="entry name" value="GP_PDE"/>
    <property type="match status" value="2"/>
</dbReference>
<evidence type="ECO:0000256" key="2">
    <source>
        <dbReference type="ARBA" id="ARBA00012247"/>
    </source>
</evidence>
<keyword evidence="4" id="KW-0319">Glycerol metabolism</keyword>
<dbReference type="KEGG" id="nnu:104594424"/>
<dbReference type="GO" id="GO:0006629">
    <property type="term" value="P:lipid metabolic process"/>
    <property type="evidence" value="ECO:0007669"/>
    <property type="project" value="InterPro"/>
</dbReference>
<dbReference type="FunFam" id="3.20.20.190:FF:000011">
    <property type="entry name" value="Glycerophosphodiester phosphodiesterase GDPDL3"/>
    <property type="match status" value="1"/>
</dbReference>
<evidence type="ECO:0000313" key="9">
    <source>
        <dbReference type="RefSeq" id="XP_010253010.1"/>
    </source>
</evidence>
<dbReference type="PANTHER" id="PTHR43620:SF7">
    <property type="entry name" value="GLYCEROPHOSPHODIESTER PHOSPHODIESTERASE GDPD5-RELATED"/>
    <property type="match status" value="1"/>
</dbReference>
<organism evidence="8 9">
    <name type="scientific">Nelumbo nucifera</name>
    <name type="common">Sacred lotus</name>
    <dbReference type="NCBI Taxonomy" id="4432"/>
    <lineage>
        <taxon>Eukaryota</taxon>
        <taxon>Viridiplantae</taxon>
        <taxon>Streptophyta</taxon>
        <taxon>Embryophyta</taxon>
        <taxon>Tracheophyta</taxon>
        <taxon>Spermatophyta</taxon>
        <taxon>Magnoliopsida</taxon>
        <taxon>Proteales</taxon>
        <taxon>Nelumbonaceae</taxon>
        <taxon>Nelumbo</taxon>
    </lineage>
</organism>
<dbReference type="InterPro" id="IPR017946">
    <property type="entry name" value="PLC-like_Pdiesterase_TIM-brl"/>
</dbReference>
<dbReference type="Gene3D" id="3.20.20.190">
    <property type="entry name" value="Phosphatidylinositol (PI) phosphodiesterase"/>
    <property type="match status" value="2"/>
</dbReference>
<proteinExistence type="inferred from homology"/>
<keyword evidence="8" id="KW-1185">Reference proteome</keyword>
<comment type="similarity">
    <text evidence="1">Belongs to the glycerophosphoryl diester phosphodiesterase family.</text>
</comment>
<keyword evidence="5" id="KW-0378">Hydrolase</keyword>
<evidence type="ECO:0000256" key="1">
    <source>
        <dbReference type="ARBA" id="ARBA00007277"/>
    </source>
</evidence>
<dbReference type="GO" id="GO:0006071">
    <property type="term" value="P:glycerol metabolic process"/>
    <property type="evidence" value="ECO:0007669"/>
    <property type="project" value="UniProtKB-KW"/>
</dbReference>
<comment type="catalytic activity">
    <reaction evidence="7">
        <text>a sn-glycero-3-phosphodiester + H2O = an alcohol + sn-glycerol 3-phosphate + H(+)</text>
        <dbReference type="Rhea" id="RHEA:12969"/>
        <dbReference type="ChEBI" id="CHEBI:15377"/>
        <dbReference type="ChEBI" id="CHEBI:15378"/>
        <dbReference type="ChEBI" id="CHEBI:30879"/>
        <dbReference type="ChEBI" id="CHEBI:57597"/>
        <dbReference type="ChEBI" id="CHEBI:83408"/>
        <dbReference type="EC" id="3.1.4.46"/>
    </reaction>
</comment>
<keyword evidence="3" id="KW-0732">Signal</keyword>
<dbReference type="OrthoDB" id="1058301at2759"/>
<dbReference type="eggNOG" id="KOG2258">
    <property type="taxonomic scope" value="Eukaryota"/>
</dbReference>
<dbReference type="OMA" id="NNCTSIN"/>
<dbReference type="InterPro" id="IPR030395">
    <property type="entry name" value="GP_PDE_dom"/>
</dbReference>
<reference evidence="9" key="1">
    <citation type="submission" date="2025-08" db="UniProtKB">
        <authorList>
            <consortium name="RefSeq"/>
        </authorList>
    </citation>
    <scope>IDENTIFICATION</scope>
</reference>
<evidence type="ECO:0000256" key="3">
    <source>
        <dbReference type="ARBA" id="ARBA00022729"/>
    </source>
</evidence>
<evidence type="ECO:0000256" key="7">
    <source>
        <dbReference type="ARBA" id="ARBA00047512"/>
    </source>
</evidence>
<evidence type="ECO:0000256" key="5">
    <source>
        <dbReference type="ARBA" id="ARBA00022801"/>
    </source>
</evidence>
<protein>
    <recommendedName>
        <fullName evidence="2">glycerophosphodiester phosphodiesterase</fullName>
        <ecNumber evidence="2">3.1.4.46</ecNumber>
    </recommendedName>
</protein>
<dbReference type="SUPFAM" id="SSF51695">
    <property type="entry name" value="PLC-like phosphodiesterases"/>
    <property type="match status" value="2"/>
</dbReference>
<dbReference type="CDD" id="cd08604">
    <property type="entry name" value="GDPD_SHV3_repeat_2"/>
    <property type="match status" value="1"/>
</dbReference>
<dbReference type="Pfam" id="PF03009">
    <property type="entry name" value="GDPD"/>
    <property type="match status" value="1"/>
</dbReference>
<evidence type="ECO:0000256" key="6">
    <source>
        <dbReference type="ARBA" id="ARBA00023180"/>
    </source>
</evidence>
<dbReference type="RefSeq" id="XP_010253010.1">
    <property type="nucleotide sequence ID" value="XM_010254708.1"/>
</dbReference>
<dbReference type="FunCoup" id="A0A1U7ZWW4">
    <property type="interactions" value="3252"/>
</dbReference>
<accession>A0A1U7ZWW4</accession>
<dbReference type="FunFam" id="3.20.20.190:FF:000013">
    <property type="entry name" value="Glycerophosphodiester phosphodiesterase GDPDL3"/>
    <property type="match status" value="1"/>
</dbReference>
<dbReference type="Proteomes" id="UP000189703">
    <property type="component" value="Unplaced"/>
</dbReference>
<evidence type="ECO:0000256" key="4">
    <source>
        <dbReference type="ARBA" id="ARBA00022798"/>
    </source>
</evidence>
<dbReference type="AlphaFoldDB" id="A0A1U7ZWW4"/>
<dbReference type="PANTHER" id="PTHR43620">
    <property type="entry name" value="GLYCEROPHOSPHORYL DIESTER PHOSPHODIESTERASE"/>
    <property type="match status" value="1"/>
</dbReference>
<dbReference type="GeneID" id="104594424"/>
<evidence type="ECO:0000313" key="8">
    <source>
        <dbReference type="Proteomes" id="UP000189703"/>
    </source>
</evidence>
<dbReference type="CDD" id="cd08603">
    <property type="entry name" value="GDPD_SHV3_repeat_1"/>
    <property type="match status" value="1"/>
</dbReference>
<name>A0A1U7ZWW4_NELNU</name>
<dbReference type="GO" id="GO:0008889">
    <property type="term" value="F:glycerophosphodiester phosphodiesterase activity"/>
    <property type="evidence" value="ECO:0000318"/>
    <property type="project" value="GO_Central"/>
</dbReference>